<reference evidence="3" key="1">
    <citation type="submission" date="2019-03" db="EMBL/GenBank/DDBJ databases">
        <authorList>
            <person name="Mank J."/>
            <person name="Almeida P."/>
        </authorList>
    </citation>
    <scope>NUCLEOTIDE SEQUENCE</scope>
    <source>
        <strain evidence="3">78183</strain>
    </source>
</reference>
<evidence type="ECO:0000256" key="1">
    <source>
        <dbReference type="SAM" id="MobiDB-lite"/>
    </source>
</evidence>
<dbReference type="PANTHER" id="PTHR46872:SF5">
    <property type="entry name" value="MYB-LIKE DOMAIN-CONTAINING PROTEIN"/>
    <property type="match status" value="1"/>
</dbReference>
<dbReference type="AlphaFoldDB" id="A0A6N2NE71"/>
<evidence type="ECO:0000259" key="2">
    <source>
        <dbReference type="PROSITE" id="PS50090"/>
    </source>
</evidence>
<sequence>MGFKRPFDDEFQDLPFKQARQVSYCNNLSQFSETGAHSSMAPKPDIADDFGTSFVKPLWHETSENDSSAPLSLVTSSSSDEDSASGMAAYCSLSSEYFQFEFPRKTSMPLEDFHSSYLNDFPRKQVPLGPDHQASIPLWDKHIKKDKLVQLFNPNGSLLPESEHHIYKDNEEKLMGTRIIPMPDTKLQLCSRYEAGYGRSDCGCLDEGSVRCVRQHIVEEREELIKSLGHDKFVNLGFYDMGEEVACKWTEEEECVFNKVVYSRPASLGQNFWKHLAQVFPDRTTKEIVNYYFNVFMLRKRAAQNRSNPLDIDSDDDEFPQIHRGSYFQVVEEDEDSDLESPADQYDHADLEEDILEDDDNDDNDGGGDFDGDLGDASGDTTGEGSGIDYSSEAIDMNCIDPAVKHMNKNAGSDGVDFTVQDDSCMSFEFQADKVDPCASCDTRAALHVNRGGTNDHSKCLPSEIDGCHDDVDQVYLLEPCDTKVWDARCLSPIRGVDLLPTSNIIEEIFGQGACEDQTRDVNRIS</sequence>
<dbReference type="PROSITE" id="PS50090">
    <property type="entry name" value="MYB_LIKE"/>
    <property type="match status" value="1"/>
</dbReference>
<name>A0A6N2NE71_SALVM</name>
<accession>A0A6N2NE71</accession>
<organism evidence="3">
    <name type="scientific">Salix viminalis</name>
    <name type="common">Common osier</name>
    <name type="synonym">Basket willow</name>
    <dbReference type="NCBI Taxonomy" id="40686"/>
    <lineage>
        <taxon>Eukaryota</taxon>
        <taxon>Viridiplantae</taxon>
        <taxon>Streptophyta</taxon>
        <taxon>Embryophyta</taxon>
        <taxon>Tracheophyta</taxon>
        <taxon>Spermatophyta</taxon>
        <taxon>Magnoliopsida</taxon>
        <taxon>eudicotyledons</taxon>
        <taxon>Gunneridae</taxon>
        <taxon>Pentapetalae</taxon>
        <taxon>rosids</taxon>
        <taxon>fabids</taxon>
        <taxon>Malpighiales</taxon>
        <taxon>Salicaceae</taxon>
        <taxon>Saliceae</taxon>
        <taxon>Salix</taxon>
    </lineage>
</organism>
<dbReference type="PANTHER" id="PTHR46872">
    <property type="entry name" value="DNA BINDING PROTEIN"/>
    <property type="match status" value="1"/>
</dbReference>
<feature type="domain" description="Myb-like" evidence="2">
    <location>
        <begin position="248"/>
        <end position="296"/>
    </location>
</feature>
<dbReference type="EMBL" id="CAADRP010002262">
    <property type="protein sequence ID" value="VFU64326.1"/>
    <property type="molecule type" value="Genomic_DNA"/>
</dbReference>
<dbReference type="InterPro" id="IPR009057">
    <property type="entry name" value="Homeodomain-like_sf"/>
</dbReference>
<dbReference type="Gene3D" id="1.10.10.60">
    <property type="entry name" value="Homeodomain-like"/>
    <property type="match status" value="1"/>
</dbReference>
<dbReference type="SUPFAM" id="SSF46689">
    <property type="entry name" value="Homeodomain-like"/>
    <property type="match status" value="1"/>
</dbReference>
<dbReference type="InterPro" id="IPR001005">
    <property type="entry name" value="SANT/Myb"/>
</dbReference>
<proteinExistence type="predicted"/>
<evidence type="ECO:0000313" key="3">
    <source>
        <dbReference type="EMBL" id="VFU64326.1"/>
    </source>
</evidence>
<protein>
    <recommendedName>
        <fullName evidence="2">Myb-like domain-containing protein</fullName>
    </recommendedName>
</protein>
<feature type="region of interest" description="Disordered" evidence="1">
    <location>
        <begin position="356"/>
        <end position="390"/>
    </location>
</feature>
<gene>
    <name evidence="3" type="ORF">SVIM_LOCUS493146</name>
</gene>
<dbReference type="CDD" id="cd00167">
    <property type="entry name" value="SANT"/>
    <property type="match status" value="1"/>
</dbReference>
<feature type="compositionally biased region" description="Acidic residues" evidence="1">
    <location>
        <begin position="356"/>
        <end position="374"/>
    </location>
</feature>